<proteinExistence type="predicted"/>
<reference evidence="1" key="1">
    <citation type="journal article" date="2015" name="Nature">
        <title>Complex archaea that bridge the gap between prokaryotes and eukaryotes.</title>
        <authorList>
            <person name="Spang A."/>
            <person name="Saw J.H."/>
            <person name="Jorgensen S.L."/>
            <person name="Zaremba-Niedzwiedzka K."/>
            <person name="Martijn J."/>
            <person name="Lind A.E."/>
            <person name="van Eijk R."/>
            <person name="Schleper C."/>
            <person name="Guy L."/>
            <person name="Ettema T.J."/>
        </authorList>
    </citation>
    <scope>NUCLEOTIDE SEQUENCE</scope>
</reference>
<comment type="caution">
    <text evidence="1">The sequence shown here is derived from an EMBL/GenBank/DDBJ whole genome shotgun (WGS) entry which is preliminary data.</text>
</comment>
<gene>
    <name evidence="1" type="ORF">LCGC14_2459720</name>
</gene>
<dbReference type="AlphaFoldDB" id="A0A0F9C1A6"/>
<sequence length="512" mass="55030">VPMSSGSLDTQSVLLNSQTYRLARTVSDGLSRRVWQVERRAAATKITPRPDVRPGDIEGEYIITWDDWSKGIAGDHENLPGTIHYTDDVDPSHPGSLRSTGSGTVGVFGSDQESSVGIWVLFNNTKFLVSGRFVSTFAGSTPVQDKDFGAGVTATDAWVFNDELVVAFGGATNKIQVRNTSGTWTAASDATYADYLAVVEGRLWRATATNEISTISPTDSPLTLANWSSGIEVGDNAVSITDLNDYGERLAVSKANGGLHLGDASAIFPNVLTQLLYAEDPDTGKNTLVRGADIFFPHRDGLIRYTLGNSEEVGIQRFFQQAAVADGLIPSTRISAMTVQGEYLWAATRPALYSRAKPTGFQKTTDNESSHTDYTSVVTDNFVSGGANLDSLDTAANGDYFYVGYITAKFFGFILDLSNPNTNASVLAVEYWNGSAWASFTTSQFVLDETSLDGVTLGRSGAVYWAITLPGSWASSTINGIAAFWIRCNVSAALDSTVRVGEVRIIVDQPTN</sequence>
<accession>A0A0F9C1A6</accession>
<evidence type="ECO:0000313" key="1">
    <source>
        <dbReference type="EMBL" id="KKL20012.1"/>
    </source>
</evidence>
<feature type="non-terminal residue" evidence="1">
    <location>
        <position position="1"/>
    </location>
</feature>
<protein>
    <submittedName>
        <fullName evidence="1">Uncharacterized protein</fullName>
    </submittedName>
</protein>
<organism evidence="1">
    <name type="scientific">marine sediment metagenome</name>
    <dbReference type="NCBI Taxonomy" id="412755"/>
    <lineage>
        <taxon>unclassified sequences</taxon>
        <taxon>metagenomes</taxon>
        <taxon>ecological metagenomes</taxon>
    </lineage>
</organism>
<name>A0A0F9C1A6_9ZZZZ</name>
<feature type="non-terminal residue" evidence="1">
    <location>
        <position position="512"/>
    </location>
</feature>
<dbReference type="EMBL" id="LAZR01038268">
    <property type="protein sequence ID" value="KKL20012.1"/>
    <property type="molecule type" value="Genomic_DNA"/>
</dbReference>